<dbReference type="EMBL" id="FWFT01000003">
    <property type="protein sequence ID" value="SLN43568.1"/>
    <property type="molecule type" value="Genomic_DNA"/>
</dbReference>
<dbReference type="RefSeq" id="WP_159453132.1">
    <property type="nucleotide sequence ID" value="NZ_FWFT01000003.1"/>
</dbReference>
<evidence type="ECO:0008006" key="3">
    <source>
        <dbReference type="Google" id="ProtNLM"/>
    </source>
</evidence>
<proteinExistence type="predicted"/>
<dbReference type="AlphaFoldDB" id="A0A1Y5SMI5"/>
<gene>
    <name evidence="1" type="ORF">PSJ8397_02240</name>
</gene>
<evidence type="ECO:0000313" key="1">
    <source>
        <dbReference type="EMBL" id="SLN43568.1"/>
    </source>
</evidence>
<protein>
    <recommendedName>
        <fullName evidence="3">BrnA antitoxin of type II toxin-antitoxin system</fullName>
    </recommendedName>
</protein>
<keyword evidence="2" id="KW-1185">Reference proteome</keyword>
<accession>A0A1Y5SMI5</accession>
<reference evidence="1 2" key="1">
    <citation type="submission" date="2017-03" db="EMBL/GenBank/DDBJ databases">
        <authorList>
            <person name="Afonso C.L."/>
            <person name="Miller P.J."/>
            <person name="Scott M.A."/>
            <person name="Spackman E."/>
            <person name="Goraichik I."/>
            <person name="Dimitrov K.M."/>
            <person name="Suarez D.L."/>
            <person name="Swayne D.E."/>
        </authorList>
    </citation>
    <scope>NUCLEOTIDE SEQUENCE [LARGE SCALE GENOMIC DNA]</scope>
    <source>
        <strain evidence="1 2">CECT 8397</strain>
    </source>
</reference>
<dbReference type="OrthoDB" id="361944at2"/>
<evidence type="ECO:0000313" key="2">
    <source>
        <dbReference type="Proteomes" id="UP000193623"/>
    </source>
</evidence>
<sequence>MNELDPEKMTKTERKHWGFGVDAMRMFEADMMGHLSQTRAIPVEWHTIWKDQDRRDPKRRKVTMRLDANVVKFFADMGPGYAERMNRVLQAFMYFRLAKLIDGPDTMDYITKPDEVLAHARNRPEWGDFAVEDEKAERRVAGEGVR</sequence>
<organism evidence="1 2">
    <name type="scientific">Pseudooctadecabacter jejudonensis</name>
    <dbReference type="NCBI Taxonomy" id="1391910"/>
    <lineage>
        <taxon>Bacteria</taxon>
        <taxon>Pseudomonadati</taxon>
        <taxon>Pseudomonadota</taxon>
        <taxon>Alphaproteobacteria</taxon>
        <taxon>Rhodobacterales</taxon>
        <taxon>Paracoccaceae</taxon>
        <taxon>Pseudooctadecabacter</taxon>
    </lineage>
</organism>
<dbReference type="InterPro" id="IPR025528">
    <property type="entry name" value="BrnA_antitoxin"/>
</dbReference>
<name>A0A1Y5SMI5_9RHOB</name>
<dbReference type="Pfam" id="PF14384">
    <property type="entry name" value="BrnA_antitoxin"/>
    <property type="match status" value="1"/>
</dbReference>
<dbReference type="Proteomes" id="UP000193623">
    <property type="component" value="Unassembled WGS sequence"/>
</dbReference>